<comment type="caution">
    <text evidence="8">The sequence shown here is derived from an EMBL/GenBank/DDBJ whole genome shotgun (WGS) entry which is preliminary data.</text>
</comment>
<dbReference type="EMBL" id="JAVRJZ010000004">
    <property type="protein sequence ID" value="KAK2723169.1"/>
    <property type="molecule type" value="Genomic_DNA"/>
</dbReference>
<dbReference type="Pfam" id="PF07851">
    <property type="entry name" value="TMEM120A-B"/>
    <property type="match status" value="1"/>
</dbReference>
<reference evidence="8" key="1">
    <citation type="submission" date="2023-07" db="EMBL/GenBank/DDBJ databases">
        <title>Chromosome-level genome assembly of Artemia franciscana.</title>
        <authorList>
            <person name="Jo E."/>
        </authorList>
    </citation>
    <scope>NUCLEOTIDE SEQUENCE</scope>
    <source>
        <tissue evidence="8">Whole body</tissue>
    </source>
</reference>
<feature type="transmembrane region" description="Helical" evidence="7">
    <location>
        <begin position="135"/>
        <end position="152"/>
    </location>
</feature>
<accession>A0AA88IM01</accession>
<proteinExistence type="inferred from homology"/>
<feature type="transmembrane region" description="Helical" evidence="7">
    <location>
        <begin position="263"/>
        <end position="282"/>
    </location>
</feature>
<dbReference type="Proteomes" id="UP001187531">
    <property type="component" value="Unassembled WGS sequence"/>
</dbReference>
<dbReference type="EMBL" id="JAVRJZ010000004">
    <property type="protein sequence ID" value="KAK2723168.1"/>
    <property type="molecule type" value="Genomic_DNA"/>
</dbReference>
<feature type="compositionally biased region" description="Acidic residues" evidence="6">
    <location>
        <begin position="398"/>
        <end position="412"/>
    </location>
</feature>
<evidence type="ECO:0000256" key="5">
    <source>
        <dbReference type="ARBA" id="ARBA00023136"/>
    </source>
</evidence>
<organism evidence="8 9">
    <name type="scientific">Artemia franciscana</name>
    <name type="common">Brine shrimp</name>
    <name type="synonym">Artemia sanfranciscana</name>
    <dbReference type="NCBI Taxonomy" id="6661"/>
    <lineage>
        <taxon>Eukaryota</taxon>
        <taxon>Metazoa</taxon>
        <taxon>Ecdysozoa</taxon>
        <taxon>Arthropoda</taxon>
        <taxon>Crustacea</taxon>
        <taxon>Branchiopoda</taxon>
        <taxon>Anostraca</taxon>
        <taxon>Artemiidae</taxon>
        <taxon>Artemia</taxon>
    </lineage>
</organism>
<gene>
    <name evidence="8" type="ORF">QYM36_001744</name>
</gene>
<evidence type="ECO:0000256" key="3">
    <source>
        <dbReference type="ARBA" id="ARBA00022692"/>
    </source>
</evidence>
<feature type="transmembrane region" description="Helical" evidence="7">
    <location>
        <begin position="158"/>
        <end position="177"/>
    </location>
</feature>
<dbReference type="GO" id="GO:0016020">
    <property type="term" value="C:membrane"/>
    <property type="evidence" value="ECO:0007669"/>
    <property type="project" value="UniProtKB-SubCell"/>
</dbReference>
<evidence type="ECO:0000256" key="7">
    <source>
        <dbReference type="SAM" id="Phobius"/>
    </source>
</evidence>
<feature type="compositionally biased region" description="Basic and acidic residues" evidence="6">
    <location>
        <begin position="413"/>
        <end position="433"/>
    </location>
</feature>
<evidence type="ECO:0000256" key="6">
    <source>
        <dbReference type="SAM" id="MobiDB-lite"/>
    </source>
</evidence>
<feature type="transmembrane region" description="Helical" evidence="7">
    <location>
        <begin position="302"/>
        <end position="324"/>
    </location>
</feature>
<dbReference type="EMBL" id="JAVRJZ010000004">
    <property type="protein sequence ID" value="KAK2723167.1"/>
    <property type="molecule type" value="Genomic_DNA"/>
</dbReference>
<feature type="region of interest" description="Disordered" evidence="6">
    <location>
        <begin position="384"/>
        <end position="433"/>
    </location>
</feature>
<sequence>MEIFGNIESCVKEWTDLTLDYKQLESTHKVYQEKLQELSKFQSDCISQIRHQRYRLGLIAKALKRQKPDDEDDEERLECLSKDVEKRKFQLNEIEDDLPRESGLYLKIILGTVNVNILDKAARFKYKDEYEKFKLVLNLIALVLSVINLITNQRVFDLLFMFLTVWYYCTLTIRESILKVNGSKIKGWWRLHHFISTVVGGVMLTWPDGTPYQGFRQQLMWFHVYISCLQYLQFRYQQGCLYRLKALGDRHNMDITIEGFHSWMWRGLTFLLPFLYIGYGFQCYNSYKLYKLSFVEGATWQIPALSLLFLTLFLGNTITTSLVIPQKIKDRVKLKYRYVPLNKYLWSHSKRRARKITHSDSTRSSITGTDKLTPEEQEMIAELSKLTSQDHTKHVSFSEEEEIIGGGTDEESRENSDWKGENENTETDMKKNE</sequence>
<evidence type="ECO:0000256" key="4">
    <source>
        <dbReference type="ARBA" id="ARBA00022989"/>
    </source>
</evidence>
<dbReference type="InterPro" id="IPR012926">
    <property type="entry name" value="TMEM120A/B"/>
</dbReference>
<keyword evidence="3 7" id="KW-0812">Transmembrane</keyword>
<dbReference type="PANTHER" id="PTHR21433">
    <property type="entry name" value="TRANSMEMBRANE PROTEIN INDUCED BY TUMOR NECROSIS FACTOR ALPHA"/>
    <property type="match status" value="1"/>
</dbReference>
<name>A0AA88IM01_ARTSF</name>
<comment type="subcellular location">
    <subcellularLocation>
        <location evidence="1">Membrane</location>
        <topology evidence="1">Multi-pass membrane protein</topology>
    </subcellularLocation>
</comment>
<evidence type="ECO:0000256" key="2">
    <source>
        <dbReference type="ARBA" id="ARBA00009700"/>
    </source>
</evidence>
<evidence type="ECO:0000256" key="1">
    <source>
        <dbReference type="ARBA" id="ARBA00004141"/>
    </source>
</evidence>
<feature type="compositionally biased region" description="Basic and acidic residues" evidence="6">
    <location>
        <begin position="388"/>
        <end position="397"/>
    </location>
</feature>
<comment type="similarity">
    <text evidence="2">Belongs to the TMEM120 family.</text>
</comment>
<evidence type="ECO:0000313" key="8">
    <source>
        <dbReference type="EMBL" id="KAK2723167.1"/>
    </source>
</evidence>
<keyword evidence="9" id="KW-1185">Reference proteome</keyword>
<dbReference type="PANTHER" id="PTHR21433:SF0">
    <property type="entry name" value="TRANSMEMBRANE PROTEIN 120 HOMOLOG"/>
    <property type="match status" value="1"/>
</dbReference>
<dbReference type="AlphaFoldDB" id="A0AA88IM01"/>
<keyword evidence="4 7" id="KW-1133">Transmembrane helix</keyword>
<evidence type="ECO:0008006" key="10">
    <source>
        <dbReference type="Google" id="ProtNLM"/>
    </source>
</evidence>
<evidence type="ECO:0000313" key="9">
    <source>
        <dbReference type="Proteomes" id="UP001187531"/>
    </source>
</evidence>
<protein>
    <recommendedName>
        <fullName evidence="10">Transmembrane protein 120 homolog</fullName>
    </recommendedName>
</protein>
<keyword evidence="5 7" id="KW-0472">Membrane</keyword>